<evidence type="ECO:0000259" key="1">
    <source>
        <dbReference type="Pfam" id="PF03724"/>
    </source>
</evidence>
<reference evidence="3" key="1">
    <citation type="submission" date="2017-11" db="EMBL/GenBank/DDBJ databases">
        <authorList>
            <person name="Kuznetsova I."/>
            <person name="Sazanova A."/>
            <person name="Chirak E."/>
            <person name="Safronova V."/>
            <person name="Willems A."/>
        </authorList>
    </citation>
    <scope>NUCLEOTIDE SEQUENCE [LARGE SCALE GENOMIC DNA]</scope>
    <source>
        <strain evidence="3">PEPV15</strain>
    </source>
</reference>
<comment type="caution">
    <text evidence="2">The sequence shown here is derived from an EMBL/GenBank/DDBJ whole genome shotgun (WGS) entry which is preliminary data.</text>
</comment>
<keyword evidence="3" id="KW-1185">Reference proteome</keyword>
<organism evidence="2 3">
    <name type="scientific">Phyllobacterium endophyticum</name>
    <dbReference type="NCBI Taxonomy" id="1149773"/>
    <lineage>
        <taxon>Bacteria</taxon>
        <taxon>Pseudomonadati</taxon>
        <taxon>Pseudomonadota</taxon>
        <taxon>Alphaproteobacteria</taxon>
        <taxon>Hyphomicrobiales</taxon>
        <taxon>Phyllobacteriaceae</taxon>
        <taxon>Phyllobacterium</taxon>
    </lineage>
</organism>
<dbReference type="EMBL" id="PGGN01000002">
    <property type="protein sequence ID" value="PSH58587.1"/>
    <property type="molecule type" value="Genomic_DNA"/>
</dbReference>
<proteinExistence type="predicted"/>
<dbReference type="AlphaFoldDB" id="A0A2P7AWJ6"/>
<accession>A0A2P7AWJ6</accession>
<dbReference type="InterPro" id="IPR053147">
    <property type="entry name" value="Hsp_HslJ-like"/>
</dbReference>
<name>A0A2P7AWJ6_9HYPH</name>
<dbReference type="Proteomes" id="UP000241158">
    <property type="component" value="Unassembled WGS sequence"/>
</dbReference>
<dbReference type="OrthoDB" id="9809132at2"/>
<evidence type="ECO:0000313" key="2">
    <source>
        <dbReference type="EMBL" id="PSH58587.1"/>
    </source>
</evidence>
<gene>
    <name evidence="2" type="ORF">CU100_13495</name>
</gene>
<dbReference type="Gene3D" id="2.40.128.270">
    <property type="match status" value="1"/>
</dbReference>
<sequence>MKIDADGSVNGSGGCNRFMSRATIDAQKLTFKPAAATRMMCPPALMDQEQKFFSVMERTRSYAIDAETGKLLLRGETDKTIARLAQKN</sequence>
<feature type="domain" description="DUF306" evidence="1">
    <location>
        <begin position="1"/>
        <end position="84"/>
    </location>
</feature>
<dbReference type="PANTHER" id="PTHR35535">
    <property type="entry name" value="HEAT SHOCK PROTEIN HSLJ"/>
    <property type="match status" value="1"/>
</dbReference>
<protein>
    <recommendedName>
        <fullName evidence="1">DUF306 domain-containing protein</fullName>
    </recommendedName>
</protein>
<dbReference type="InterPro" id="IPR038670">
    <property type="entry name" value="HslJ-like_sf"/>
</dbReference>
<dbReference type="PANTHER" id="PTHR35535:SF1">
    <property type="entry name" value="HEAT SHOCK PROTEIN HSLJ"/>
    <property type="match status" value="1"/>
</dbReference>
<dbReference type="Pfam" id="PF03724">
    <property type="entry name" value="META"/>
    <property type="match status" value="1"/>
</dbReference>
<evidence type="ECO:0000313" key="3">
    <source>
        <dbReference type="Proteomes" id="UP000241158"/>
    </source>
</evidence>
<dbReference type="InterPro" id="IPR005184">
    <property type="entry name" value="DUF306_Meta_HslJ"/>
</dbReference>